<feature type="transmembrane region" description="Helical" evidence="5">
    <location>
        <begin position="36"/>
        <end position="58"/>
    </location>
</feature>
<reference evidence="6 7" key="1">
    <citation type="submission" date="2016-09" db="EMBL/GenBank/DDBJ databases">
        <title>Photobacterium proteolyticum sp. nov. a protease producing bacterium isolated from ocean sediments of Laizhou Bay.</title>
        <authorList>
            <person name="Li Y."/>
        </authorList>
    </citation>
    <scope>NUCLEOTIDE SEQUENCE [LARGE SCALE GENOMIC DNA]</scope>
    <source>
        <strain evidence="6 7">13-12</strain>
    </source>
</reference>
<feature type="transmembrane region" description="Helical" evidence="5">
    <location>
        <begin position="9"/>
        <end position="30"/>
    </location>
</feature>
<evidence type="ECO:0000256" key="3">
    <source>
        <dbReference type="ARBA" id="ARBA00022989"/>
    </source>
</evidence>
<keyword evidence="7" id="KW-1185">Reference proteome</keyword>
<keyword evidence="4 5" id="KW-0472">Membrane</keyword>
<name>A0A1Q9G8V8_9GAMM</name>
<keyword evidence="2 5" id="KW-0812">Transmembrane</keyword>
<dbReference type="GO" id="GO:0012505">
    <property type="term" value="C:endomembrane system"/>
    <property type="evidence" value="ECO:0007669"/>
    <property type="project" value="UniProtKB-SubCell"/>
</dbReference>
<sequence length="150" mass="17288">MDLKLPPPVLLLITLGGMYLLSQYWPLWIFSFWGQFMLVLMFCLAGTLVGLAGVMSFAKERTTVDPRNPHKASSLVTSGIYRFSRNPMYLGLVLFLIAAFFYLSALSALVMIPLFIFYMNNFQIGPEEDVLEAIFGEEYRQYCEQVRRWC</sequence>
<evidence type="ECO:0000256" key="4">
    <source>
        <dbReference type="ARBA" id="ARBA00023136"/>
    </source>
</evidence>
<dbReference type="GO" id="GO:0032259">
    <property type="term" value="P:methylation"/>
    <property type="evidence" value="ECO:0007669"/>
    <property type="project" value="UniProtKB-KW"/>
</dbReference>
<protein>
    <submittedName>
        <fullName evidence="6">Isoprenylcysteine carboxyl methyltransferase</fullName>
    </submittedName>
</protein>
<evidence type="ECO:0000256" key="5">
    <source>
        <dbReference type="SAM" id="Phobius"/>
    </source>
</evidence>
<gene>
    <name evidence="6" type="ORF">BIT28_15280</name>
</gene>
<feature type="transmembrane region" description="Helical" evidence="5">
    <location>
        <begin position="89"/>
        <end position="118"/>
    </location>
</feature>
<accession>A0A1Q9G8V8</accession>
<dbReference type="Pfam" id="PF04191">
    <property type="entry name" value="PEMT"/>
    <property type="match status" value="1"/>
</dbReference>
<dbReference type="OrthoDB" id="9811969at2"/>
<comment type="subcellular location">
    <subcellularLocation>
        <location evidence="1">Endomembrane system</location>
        <topology evidence="1">Multi-pass membrane protein</topology>
    </subcellularLocation>
</comment>
<dbReference type="EMBL" id="MJIL01000096">
    <property type="protein sequence ID" value="OLQ70779.1"/>
    <property type="molecule type" value="Genomic_DNA"/>
</dbReference>
<dbReference type="Gene3D" id="1.20.120.1630">
    <property type="match status" value="1"/>
</dbReference>
<evidence type="ECO:0000313" key="6">
    <source>
        <dbReference type="EMBL" id="OLQ70779.1"/>
    </source>
</evidence>
<dbReference type="Proteomes" id="UP000186905">
    <property type="component" value="Unassembled WGS sequence"/>
</dbReference>
<evidence type="ECO:0000256" key="1">
    <source>
        <dbReference type="ARBA" id="ARBA00004127"/>
    </source>
</evidence>
<evidence type="ECO:0000256" key="2">
    <source>
        <dbReference type="ARBA" id="ARBA00022692"/>
    </source>
</evidence>
<dbReference type="InterPro" id="IPR007318">
    <property type="entry name" value="Phopholipid_MeTrfase"/>
</dbReference>
<proteinExistence type="predicted"/>
<evidence type="ECO:0000313" key="7">
    <source>
        <dbReference type="Proteomes" id="UP000186905"/>
    </source>
</evidence>
<dbReference type="AlphaFoldDB" id="A0A1Q9G8V8"/>
<dbReference type="PANTHER" id="PTHR12714:SF24">
    <property type="entry name" value="SLR1182 PROTEIN"/>
    <property type="match status" value="1"/>
</dbReference>
<comment type="caution">
    <text evidence="6">The sequence shown here is derived from an EMBL/GenBank/DDBJ whole genome shotgun (WGS) entry which is preliminary data.</text>
</comment>
<dbReference type="GO" id="GO:0008168">
    <property type="term" value="F:methyltransferase activity"/>
    <property type="evidence" value="ECO:0007669"/>
    <property type="project" value="UniProtKB-KW"/>
</dbReference>
<dbReference type="PANTHER" id="PTHR12714">
    <property type="entry name" value="PROTEIN-S ISOPRENYLCYSTEINE O-METHYLTRANSFERASE"/>
    <property type="match status" value="1"/>
</dbReference>
<dbReference type="RefSeq" id="WP_075767699.1">
    <property type="nucleotide sequence ID" value="NZ_MJIL01000096.1"/>
</dbReference>
<keyword evidence="6" id="KW-0489">Methyltransferase</keyword>
<dbReference type="STRING" id="1903952.BIT28_15280"/>
<organism evidence="6 7">
    <name type="scientific">Photobacterium proteolyticum</name>
    <dbReference type="NCBI Taxonomy" id="1903952"/>
    <lineage>
        <taxon>Bacteria</taxon>
        <taxon>Pseudomonadati</taxon>
        <taxon>Pseudomonadota</taxon>
        <taxon>Gammaproteobacteria</taxon>
        <taxon>Vibrionales</taxon>
        <taxon>Vibrionaceae</taxon>
        <taxon>Photobacterium</taxon>
    </lineage>
</organism>
<keyword evidence="3 5" id="KW-1133">Transmembrane helix</keyword>
<keyword evidence="6" id="KW-0808">Transferase</keyword>